<dbReference type="Proteomes" id="UP000005317">
    <property type="component" value="Unassembled WGS sequence"/>
</dbReference>
<gene>
    <name evidence="4" type="ORF">Thini_3546</name>
</gene>
<proteinExistence type="predicted"/>
<dbReference type="GO" id="GO:0000160">
    <property type="term" value="P:phosphorelay signal transduction system"/>
    <property type="evidence" value="ECO:0007669"/>
    <property type="project" value="UniProtKB-KW"/>
</dbReference>
<evidence type="ECO:0000256" key="2">
    <source>
        <dbReference type="PROSITE-ProRule" id="PRU00110"/>
    </source>
</evidence>
<feature type="modified residue" description="Phosphohistidine" evidence="2">
    <location>
        <position position="52"/>
    </location>
</feature>
<evidence type="ECO:0000313" key="5">
    <source>
        <dbReference type="Proteomes" id="UP000005317"/>
    </source>
</evidence>
<evidence type="ECO:0000259" key="3">
    <source>
        <dbReference type="PROSITE" id="PS50894"/>
    </source>
</evidence>
<dbReference type="RefSeq" id="WP_002709942.1">
    <property type="nucleotide sequence ID" value="NZ_JH651384.1"/>
</dbReference>
<dbReference type="GO" id="GO:0004672">
    <property type="term" value="F:protein kinase activity"/>
    <property type="evidence" value="ECO:0007669"/>
    <property type="project" value="UniProtKB-ARBA"/>
</dbReference>
<dbReference type="EMBL" id="JH651384">
    <property type="protein sequence ID" value="EIJ36052.1"/>
    <property type="molecule type" value="Genomic_DNA"/>
</dbReference>
<organism evidence="4 5">
    <name type="scientific">Thiothrix nivea (strain ATCC 35100 / DSM 5205 / JP2)</name>
    <dbReference type="NCBI Taxonomy" id="870187"/>
    <lineage>
        <taxon>Bacteria</taxon>
        <taxon>Pseudomonadati</taxon>
        <taxon>Pseudomonadota</taxon>
        <taxon>Gammaproteobacteria</taxon>
        <taxon>Thiotrichales</taxon>
        <taxon>Thiotrichaceae</taxon>
        <taxon>Thiothrix</taxon>
    </lineage>
</organism>
<dbReference type="InterPro" id="IPR008207">
    <property type="entry name" value="Sig_transdc_His_kin_Hpt_dom"/>
</dbReference>
<dbReference type="Pfam" id="PF01627">
    <property type="entry name" value="Hpt"/>
    <property type="match status" value="1"/>
</dbReference>
<sequence length="107" mass="11505">MKLLAHETLQHLPAVILPRLISMFGDTTPALLAEIRQTADSGDLPSMGKAAHKLKGSCASLGAEHMAEICKQLQHKGESNDPEGVSDMVEGLERLYPMTLEALQEAA</sequence>
<name>A0A656HIN4_THINJ</name>
<dbReference type="InterPro" id="IPR036641">
    <property type="entry name" value="HPT_dom_sf"/>
</dbReference>
<keyword evidence="1" id="KW-0902">Two-component regulatory system</keyword>
<feature type="domain" description="HPt" evidence="3">
    <location>
        <begin position="13"/>
        <end position="106"/>
    </location>
</feature>
<dbReference type="CDD" id="cd00088">
    <property type="entry name" value="HPT"/>
    <property type="match status" value="1"/>
</dbReference>
<keyword evidence="2" id="KW-0597">Phosphoprotein</keyword>
<dbReference type="OrthoDB" id="5625179at2"/>
<accession>A0A656HIN4</accession>
<dbReference type="Gene3D" id="1.20.120.160">
    <property type="entry name" value="HPT domain"/>
    <property type="match status" value="1"/>
</dbReference>
<dbReference type="SMART" id="SM00073">
    <property type="entry name" value="HPT"/>
    <property type="match status" value="1"/>
</dbReference>
<evidence type="ECO:0000256" key="1">
    <source>
        <dbReference type="ARBA" id="ARBA00023012"/>
    </source>
</evidence>
<protein>
    <submittedName>
        <fullName evidence="4">Hpt domain protein</fullName>
    </submittedName>
</protein>
<keyword evidence="5" id="KW-1185">Reference proteome</keyword>
<dbReference type="PROSITE" id="PS50894">
    <property type="entry name" value="HPT"/>
    <property type="match status" value="1"/>
</dbReference>
<dbReference type="AlphaFoldDB" id="A0A656HIN4"/>
<evidence type="ECO:0000313" key="4">
    <source>
        <dbReference type="EMBL" id="EIJ36052.1"/>
    </source>
</evidence>
<dbReference type="SUPFAM" id="SSF47226">
    <property type="entry name" value="Histidine-containing phosphotransfer domain, HPT domain"/>
    <property type="match status" value="1"/>
</dbReference>
<reference evidence="5" key="1">
    <citation type="journal article" date="2011" name="Stand. Genomic Sci.">
        <title>Genome sequence of the filamentous, gliding Thiothrix nivea neotype strain (JP2(T)).</title>
        <authorList>
            <person name="Lapidus A."/>
            <person name="Nolan M."/>
            <person name="Lucas S."/>
            <person name="Glavina Del Rio T."/>
            <person name="Tice H."/>
            <person name="Cheng J.F."/>
            <person name="Tapia R."/>
            <person name="Han C."/>
            <person name="Goodwin L."/>
            <person name="Pitluck S."/>
            <person name="Liolios K."/>
            <person name="Pagani I."/>
            <person name="Ivanova N."/>
            <person name="Huntemann M."/>
            <person name="Mavromatis K."/>
            <person name="Mikhailova N."/>
            <person name="Pati A."/>
            <person name="Chen A."/>
            <person name="Palaniappan K."/>
            <person name="Land M."/>
            <person name="Brambilla E.M."/>
            <person name="Rohde M."/>
            <person name="Abt B."/>
            <person name="Verbarg S."/>
            <person name="Goker M."/>
            <person name="Bristow J."/>
            <person name="Eisen J.A."/>
            <person name="Markowitz V."/>
            <person name="Hugenholtz P."/>
            <person name="Kyrpides N.C."/>
            <person name="Klenk H.P."/>
            <person name="Woyke T."/>
        </authorList>
    </citation>
    <scope>NUCLEOTIDE SEQUENCE [LARGE SCALE GENOMIC DNA]</scope>
    <source>
        <strain evidence="5">ATCC 35100 / DSM 5205 / JP2</strain>
    </source>
</reference>